<dbReference type="InterPro" id="IPR001173">
    <property type="entry name" value="Glyco_trans_2-like"/>
</dbReference>
<dbReference type="PANTHER" id="PTHR22916">
    <property type="entry name" value="GLYCOSYLTRANSFERASE"/>
    <property type="match status" value="1"/>
</dbReference>
<protein>
    <submittedName>
        <fullName evidence="2">Glycosyltransferase involved in cell wall bisynthesis</fullName>
    </submittedName>
</protein>
<organism evidence="2 3">
    <name type="scientific">Methylomagnum ishizawai</name>
    <dbReference type="NCBI Taxonomy" id="1760988"/>
    <lineage>
        <taxon>Bacteria</taxon>
        <taxon>Pseudomonadati</taxon>
        <taxon>Pseudomonadota</taxon>
        <taxon>Gammaproteobacteria</taxon>
        <taxon>Methylococcales</taxon>
        <taxon>Methylococcaceae</taxon>
        <taxon>Methylomagnum</taxon>
    </lineage>
</organism>
<dbReference type="EMBL" id="FXAM01000001">
    <property type="protein sequence ID" value="SMF94016.1"/>
    <property type="molecule type" value="Genomic_DNA"/>
</dbReference>
<reference evidence="2 3" key="1">
    <citation type="submission" date="2016-12" db="EMBL/GenBank/DDBJ databases">
        <authorList>
            <person name="Song W.-J."/>
            <person name="Kurnit D.M."/>
        </authorList>
    </citation>
    <scope>NUCLEOTIDE SEQUENCE [LARGE SCALE GENOMIC DNA]</scope>
    <source>
        <strain evidence="2 3">175</strain>
    </source>
</reference>
<evidence type="ECO:0000313" key="3">
    <source>
        <dbReference type="Proteomes" id="UP000192923"/>
    </source>
</evidence>
<dbReference type="Pfam" id="PF00535">
    <property type="entry name" value="Glycos_transf_2"/>
    <property type="match status" value="1"/>
</dbReference>
<dbReference type="RefSeq" id="WP_125468829.1">
    <property type="nucleotide sequence ID" value="NZ_FXAM01000001.1"/>
</dbReference>
<dbReference type="GO" id="GO:0016758">
    <property type="term" value="F:hexosyltransferase activity"/>
    <property type="evidence" value="ECO:0007669"/>
    <property type="project" value="UniProtKB-ARBA"/>
</dbReference>
<name>A0A1Y6CUQ0_9GAMM</name>
<evidence type="ECO:0000259" key="1">
    <source>
        <dbReference type="Pfam" id="PF00535"/>
    </source>
</evidence>
<dbReference type="Gene3D" id="3.90.550.10">
    <property type="entry name" value="Spore Coat Polysaccharide Biosynthesis Protein SpsA, Chain A"/>
    <property type="match status" value="1"/>
</dbReference>
<feature type="domain" description="Glycosyltransferase 2-like" evidence="1">
    <location>
        <begin position="5"/>
        <end position="124"/>
    </location>
</feature>
<proteinExistence type="predicted"/>
<dbReference type="PANTHER" id="PTHR22916:SF3">
    <property type="entry name" value="UDP-GLCNAC:BETAGAL BETA-1,3-N-ACETYLGLUCOSAMINYLTRANSFERASE-LIKE PROTEIN 1"/>
    <property type="match status" value="1"/>
</dbReference>
<dbReference type="SUPFAM" id="SSF53448">
    <property type="entry name" value="Nucleotide-diphospho-sugar transferases"/>
    <property type="match status" value="1"/>
</dbReference>
<keyword evidence="3" id="KW-1185">Reference proteome</keyword>
<evidence type="ECO:0000313" key="2">
    <source>
        <dbReference type="EMBL" id="SMF94016.1"/>
    </source>
</evidence>
<dbReference type="OrthoDB" id="9801954at2"/>
<gene>
    <name evidence="2" type="ORF">SAMN02949497_1318</name>
</gene>
<sequence length="343" mass="39348">MPRVTVLMPVYNGGEFLRPAIESVIGQTYTDFEFLIIDDGSTDSSFAVCQEYRDRRIRLVRNEANLGLIATLNKGLELCEGEFIARMDCDDICLPWRLEKQLAFLDAHPDIGICGTWFEKFYGNCSQIMRVPVEDAHIRFSLVMDNAFGHNTILMRREVLERHGLRYDPDYRYAEDYEFWVRCSAHTRLANLPEVMVRYRYHPGNTSNRFRREQGATADRVRRRQFERLGLALDEDALALFNSLVKFEFRGDFRRLAQAGSGLVALADRVADRLGIPRAFAYRKLGPHWYGACGSLADEGLRVWSLFLSTPIGRRALWTWGWKLLARCAAHRPITGPGLGEGL</sequence>
<keyword evidence="2" id="KW-0808">Transferase</keyword>
<accession>A0A1Y6CUQ0</accession>
<dbReference type="STRING" id="1760988.SAMN02949497_1318"/>
<dbReference type="AlphaFoldDB" id="A0A1Y6CUQ0"/>
<dbReference type="InterPro" id="IPR029044">
    <property type="entry name" value="Nucleotide-diphossugar_trans"/>
</dbReference>
<dbReference type="Proteomes" id="UP000192923">
    <property type="component" value="Unassembled WGS sequence"/>
</dbReference>